<organism evidence="1 2">
    <name type="scientific">OM182 bacterium MED-G24</name>
    <dbReference type="NCBI Taxonomy" id="1986255"/>
    <lineage>
        <taxon>Bacteria</taxon>
        <taxon>Pseudomonadati</taxon>
        <taxon>Pseudomonadota</taxon>
        <taxon>Gammaproteobacteria</taxon>
        <taxon>OMG group</taxon>
        <taxon>OM182 clade</taxon>
    </lineage>
</organism>
<accession>A0A2A5WZK5</accession>
<comment type="caution">
    <text evidence="1">The sequence shown here is derived from an EMBL/GenBank/DDBJ whole genome shotgun (WGS) entry which is preliminary data.</text>
</comment>
<name>A0A2A5WZK5_9GAMM</name>
<dbReference type="Proteomes" id="UP000219327">
    <property type="component" value="Unassembled WGS sequence"/>
</dbReference>
<dbReference type="EMBL" id="NTKD01000004">
    <property type="protein sequence ID" value="PDH41496.1"/>
    <property type="molecule type" value="Genomic_DNA"/>
</dbReference>
<proteinExistence type="predicted"/>
<evidence type="ECO:0000313" key="2">
    <source>
        <dbReference type="Proteomes" id="UP000219327"/>
    </source>
</evidence>
<reference evidence="1 2" key="1">
    <citation type="submission" date="2017-08" db="EMBL/GenBank/DDBJ databases">
        <title>Fine stratification of microbial communities through a metagenomic profile of the photic zone.</title>
        <authorList>
            <person name="Haro-Moreno J.M."/>
            <person name="Lopez-Perez M."/>
            <person name="De La Torre J."/>
            <person name="Picazo A."/>
            <person name="Camacho A."/>
            <person name="Rodriguez-Valera F."/>
        </authorList>
    </citation>
    <scope>NUCLEOTIDE SEQUENCE [LARGE SCALE GENOMIC DNA]</scope>
    <source>
        <strain evidence="1">MED-G24</strain>
    </source>
</reference>
<dbReference type="AlphaFoldDB" id="A0A2A5WZK5"/>
<protein>
    <submittedName>
        <fullName evidence="1">Uncharacterized protein</fullName>
    </submittedName>
</protein>
<gene>
    <name evidence="1" type="ORF">CNE99_01795</name>
</gene>
<sequence>MPSRLSQQEALSFLLTHLVVERQISFEMNQMTPFKLLSLATEAEETANGTDGAIPHEVIEQLAAQLETGQNS</sequence>
<evidence type="ECO:0000313" key="1">
    <source>
        <dbReference type="EMBL" id="PDH41496.1"/>
    </source>
</evidence>